<dbReference type="PANTHER" id="PTHR21248">
    <property type="entry name" value="CARDIOLIPIN SYNTHASE"/>
    <property type="match status" value="1"/>
</dbReference>
<keyword evidence="3" id="KW-1185">Reference proteome</keyword>
<dbReference type="Proteomes" id="UP001232117">
    <property type="component" value="Chromosome"/>
</dbReference>
<dbReference type="PANTHER" id="PTHR21248:SF22">
    <property type="entry name" value="PHOSPHOLIPASE D"/>
    <property type="match status" value="1"/>
</dbReference>
<dbReference type="PROSITE" id="PS50035">
    <property type="entry name" value="PLD"/>
    <property type="match status" value="2"/>
</dbReference>
<reference evidence="2 3" key="2">
    <citation type="submission" date="2023-06" db="EMBL/GenBank/DDBJ databases">
        <title>Complete Genome Sequence of Flavobacterium keumense K3R-10.</title>
        <authorList>
            <person name="Jeong H."/>
            <person name="Jhang S.Y."/>
            <person name="Kim J.N."/>
        </authorList>
    </citation>
    <scope>NUCLEOTIDE SEQUENCE [LARGE SCALE GENOMIC DNA]</scope>
    <source>
        <strain evidence="2 3">K3R-10</strain>
    </source>
</reference>
<protein>
    <submittedName>
        <fullName evidence="2">Phospholipase D-like domain-containing protein</fullName>
    </submittedName>
</protein>
<evidence type="ECO:0000313" key="3">
    <source>
        <dbReference type="Proteomes" id="UP001232117"/>
    </source>
</evidence>
<gene>
    <name evidence="2" type="ORF">MG292_07065</name>
</gene>
<dbReference type="InterPro" id="IPR001736">
    <property type="entry name" value="PLipase_D/transphosphatidylase"/>
</dbReference>
<feature type="domain" description="PLD phosphodiesterase" evidence="1">
    <location>
        <begin position="109"/>
        <end position="136"/>
    </location>
</feature>
<reference evidence="2 3" key="1">
    <citation type="submission" date="2022-02" db="EMBL/GenBank/DDBJ databases">
        <authorList>
            <person name="Cha I.-T."/>
            <person name="Lee K.-E."/>
            <person name="Park S.-J."/>
        </authorList>
    </citation>
    <scope>NUCLEOTIDE SEQUENCE [LARGE SCALE GENOMIC DNA]</scope>
    <source>
        <strain evidence="2 3">K3R-10</strain>
    </source>
</reference>
<accession>A0ABY8N3R5</accession>
<dbReference type="SUPFAM" id="SSF56024">
    <property type="entry name" value="Phospholipase D/nuclease"/>
    <property type="match status" value="2"/>
</dbReference>
<dbReference type="Pfam" id="PF13091">
    <property type="entry name" value="PLDc_2"/>
    <property type="match status" value="2"/>
</dbReference>
<sequence length="385" mass="43833">MFESKKNNLPFKSVQLVHSGEDYFSRLERIINDAVTEIHIQTYIFDNDATGKRILLAIKEALKRQVKVYLLLDGFGSLSFPNEISKELRQAGGHIRFFSPLFSASSFYIGRRLHKKVVVADGKVALIGGINIANRYRGTPNTKPWLDFAIEINSPIAKDIQSHCKANYSKKKSALRKTISPIFDAEEKVMIQILQNDWLNRKSEISKAYIKSIRNAKEKVIIVGSYFLPGRKLTNALLEASKTKVKIQLILSGVSDLPMTHRASCYLYSKLLKHNIELYEWNQSVLHGKAMVVDGSWTTIGSFNLNNLSSYASIEMNVGIESPAFATLFEEELQQILLQCQKITPESFQTRNNFISKITTAFSYYITRGIEIIVTYLPYKRFNHS</sequence>
<feature type="domain" description="PLD phosphodiesterase" evidence="1">
    <location>
        <begin position="282"/>
        <end position="309"/>
    </location>
</feature>
<dbReference type="EMBL" id="CP092332">
    <property type="protein sequence ID" value="WGK93853.1"/>
    <property type="molecule type" value="Genomic_DNA"/>
</dbReference>
<proteinExistence type="predicted"/>
<dbReference type="Gene3D" id="3.30.870.10">
    <property type="entry name" value="Endonuclease Chain A"/>
    <property type="match status" value="2"/>
</dbReference>
<dbReference type="InterPro" id="IPR025202">
    <property type="entry name" value="PLD-like_dom"/>
</dbReference>
<dbReference type="CDD" id="cd09110">
    <property type="entry name" value="PLDc_CLS_1"/>
    <property type="match status" value="1"/>
</dbReference>
<evidence type="ECO:0000259" key="1">
    <source>
        <dbReference type="PROSITE" id="PS50035"/>
    </source>
</evidence>
<evidence type="ECO:0000313" key="2">
    <source>
        <dbReference type="EMBL" id="WGK93853.1"/>
    </source>
</evidence>
<dbReference type="SMART" id="SM00155">
    <property type="entry name" value="PLDc"/>
    <property type="match status" value="2"/>
</dbReference>
<name>A0ABY8N3R5_9FLAO</name>
<dbReference type="PIRSF" id="PIRSF000850">
    <property type="entry name" value="Phospholipase_D_PSS"/>
    <property type="match status" value="1"/>
</dbReference>
<dbReference type="RefSeq" id="WP_264533417.1">
    <property type="nucleotide sequence ID" value="NZ_CP092332.1"/>
</dbReference>
<organism evidence="2 3">
    <name type="scientific">Flavobacterium keumense</name>
    <dbReference type="NCBI Taxonomy" id="1306518"/>
    <lineage>
        <taxon>Bacteria</taxon>
        <taxon>Pseudomonadati</taxon>
        <taxon>Bacteroidota</taxon>
        <taxon>Flavobacteriia</taxon>
        <taxon>Flavobacteriales</taxon>
        <taxon>Flavobacteriaceae</taxon>
        <taxon>Flavobacterium</taxon>
    </lineage>
</organism>